<dbReference type="AlphaFoldDB" id="A0A0F9JYC2"/>
<evidence type="ECO:0000313" key="1">
    <source>
        <dbReference type="EMBL" id="KKM74748.1"/>
    </source>
</evidence>
<feature type="non-terminal residue" evidence="1">
    <location>
        <position position="1"/>
    </location>
</feature>
<comment type="caution">
    <text evidence="1">The sequence shown here is derived from an EMBL/GenBank/DDBJ whole genome shotgun (WGS) entry which is preliminary data.</text>
</comment>
<reference evidence="1" key="1">
    <citation type="journal article" date="2015" name="Nature">
        <title>Complex archaea that bridge the gap between prokaryotes and eukaryotes.</title>
        <authorList>
            <person name="Spang A."/>
            <person name="Saw J.H."/>
            <person name="Jorgensen S.L."/>
            <person name="Zaremba-Niedzwiedzka K."/>
            <person name="Martijn J."/>
            <person name="Lind A.E."/>
            <person name="van Eijk R."/>
            <person name="Schleper C."/>
            <person name="Guy L."/>
            <person name="Ettema T.J."/>
        </authorList>
    </citation>
    <scope>NUCLEOTIDE SEQUENCE</scope>
</reference>
<protein>
    <submittedName>
        <fullName evidence="1">Uncharacterized protein</fullName>
    </submittedName>
</protein>
<dbReference type="EMBL" id="LAZR01009088">
    <property type="protein sequence ID" value="KKM74748.1"/>
    <property type="molecule type" value="Genomic_DNA"/>
</dbReference>
<organism evidence="1">
    <name type="scientific">marine sediment metagenome</name>
    <dbReference type="NCBI Taxonomy" id="412755"/>
    <lineage>
        <taxon>unclassified sequences</taxon>
        <taxon>metagenomes</taxon>
        <taxon>ecological metagenomes</taxon>
    </lineage>
</organism>
<gene>
    <name evidence="1" type="ORF">LCGC14_1397180</name>
</gene>
<name>A0A0F9JYC2_9ZZZZ</name>
<accession>A0A0F9JYC2</accession>
<sequence length="29" mass="3418">NVRLAYIKKDEQFHMASKEEIEALLAKLE</sequence>
<proteinExistence type="predicted"/>